<dbReference type="InterPro" id="IPR009057">
    <property type="entry name" value="Homeodomain-like_sf"/>
</dbReference>
<dbReference type="HOGENOM" id="CLU_000445_59_0_6"/>
<dbReference type="SUPFAM" id="SSF46689">
    <property type="entry name" value="Homeodomain-like"/>
    <property type="match status" value="2"/>
</dbReference>
<keyword evidence="1" id="KW-0805">Transcription regulation</keyword>
<gene>
    <name evidence="5" type="ORF">OLEAN_C17570</name>
</gene>
<name>R4YRR0_OLEAN</name>
<protein>
    <submittedName>
        <fullName evidence="5">Transcriptional regulator, AraC type</fullName>
    </submittedName>
</protein>
<dbReference type="InterPro" id="IPR052158">
    <property type="entry name" value="INH-QAR"/>
</dbReference>
<evidence type="ECO:0000313" key="5">
    <source>
        <dbReference type="EMBL" id="CCK75933.1"/>
    </source>
</evidence>
<dbReference type="GO" id="GO:0043565">
    <property type="term" value="F:sequence-specific DNA binding"/>
    <property type="evidence" value="ECO:0007669"/>
    <property type="project" value="InterPro"/>
</dbReference>
<dbReference type="Pfam" id="PF01965">
    <property type="entry name" value="DJ-1_PfpI"/>
    <property type="match status" value="1"/>
</dbReference>
<dbReference type="PROSITE" id="PS01124">
    <property type="entry name" value="HTH_ARAC_FAMILY_2"/>
    <property type="match status" value="1"/>
</dbReference>
<dbReference type="InterPro" id="IPR029062">
    <property type="entry name" value="Class_I_gatase-like"/>
</dbReference>
<evidence type="ECO:0000256" key="3">
    <source>
        <dbReference type="ARBA" id="ARBA00023163"/>
    </source>
</evidence>
<keyword evidence="6" id="KW-1185">Reference proteome</keyword>
<dbReference type="KEGG" id="oai:OLEAN_C17570"/>
<dbReference type="EMBL" id="FO203512">
    <property type="protein sequence ID" value="CCK75933.1"/>
    <property type="molecule type" value="Genomic_DNA"/>
</dbReference>
<evidence type="ECO:0000259" key="4">
    <source>
        <dbReference type="PROSITE" id="PS01124"/>
    </source>
</evidence>
<dbReference type="SUPFAM" id="SSF52317">
    <property type="entry name" value="Class I glutamine amidotransferase-like"/>
    <property type="match status" value="1"/>
</dbReference>
<dbReference type="CDD" id="cd03138">
    <property type="entry name" value="GATase1_AraC_2"/>
    <property type="match status" value="1"/>
</dbReference>
<dbReference type="STRING" id="698738.OLEAN_C17570"/>
<dbReference type="InterPro" id="IPR018060">
    <property type="entry name" value="HTH_AraC"/>
</dbReference>
<sequence>MKCILLLLENSPVTSVTGPMEIFSLANSLVAREQRMDMQLVSPSGAAVSCLGGLKLSVHDKLKPQQTPDLIVIGAIGHPELRPKDFDPEILGWLRQKHAQGSKIASICTGAFVLAASGLLDDLPATTHWQCASLFQQRFPKVRLCSEAMITQQNGLYCSAGASAYQDMSIRLVRDIFGQDVAQQCAKALLFDADRSGQSQYASFQPHRQHTDELIHSVQNWLDEHFMQDFSMVDLAEKVHLSDRQFKRRFKQAAEESPLAYVQALRIESAKVLLVSSSKPMSEISRIAGYEDMRFFRQLFKRLTSLSPSDYRQKFSLPG</sequence>
<dbReference type="InterPro" id="IPR018062">
    <property type="entry name" value="HTH_AraC-typ_CS"/>
</dbReference>
<evidence type="ECO:0000313" key="6">
    <source>
        <dbReference type="Proteomes" id="UP000032749"/>
    </source>
</evidence>
<dbReference type="PANTHER" id="PTHR43130">
    <property type="entry name" value="ARAC-FAMILY TRANSCRIPTIONAL REGULATOR"/>
    <property type="match status" value="1"/>
</dbReference>
<keyword evidence="3" id="KW-0804">Transcription</keyword>
<reference evidence="5 6" key="1">
    <citation type="journal article" date="2013" name="Nat. Commun.">
        <title>Genome sequence and functional genomic analysis of the oil-degrading bacterium Oleispira antarctica.</title>
        <authorList>
            <person name="Kube M."/>
            <person name="Chernikova T.N."/>
            <person name="Al-Ramahi Y."/>
            <person name="Beloqui A."/>
            <person name="Lopez-Cortez N."/>
            <person name="Guazzaroni M.E."/>
            <person name="Heipieper H.J."/>
            <person name="Klages S."/>
            <person name="Kotsyurbenko O.R."/>
            <person name="Langer I."/>
            <person name="Nechitaylo T.Y."/>
            <person name="Lunsdorf H."/>
            <person name="Fernandez M."/>
            <person name="Juarez S."/>
            <person name="Ciordia S."/>
            <person name="Singer A."/>
            <person name="Kagan O."/>
            <person name="Egorova O."/>
            <person name="Petit P.A."/>
            <person name="Stogios P."/>
            <person name="Kim Y."/>
            <person name="Tchigvintsev A."/>
            <person name="Flick R."/>
            <person name="Denaro R."/>
            <person name="Genovese M."/>
            <person name="Albar J.P."/>
            <person name="Reva O.N."/>
            <person name="Martinez-Gomariz M."/>
            <person name="Tran H."/>
            <person name="Ferrer M."/>
            <person name="Savchenko A."/>
            <person name="Yakunin A.F."/>
            <person name="Yakimov M.M."/>
            <person name="Golyshina O.V."/>
            <person name="Reinhardt R."/>
            <person name="Golyshin P.N."/>
        </authorList>
    </citation>
    <scope>NUCLEOTIDE SEQUENCE [LARGE SCALE GENOMIC DNA]</scope>
</reference>
<evidence type="ECO:0000256" key="2">
    <source>
        <dbReference type="ARBA" id="ARBA00023125"/>
    </source>
</evidence>
<organism evidence="5 6">
    <name type="scientific">Oleispira antarctica RB-8</name>
    <dbReference type="NCBI Taxonomy" id="698738"/>
    <lineage>
        <taxon>Bacteria</taxon>
        <taxon>Pseudomonadati</taxon>
        <taxon>Pseudomonadota</taxon>
        <taxon>Gammaproteobacteria</taxon>
        <taxon>Oceanospirillales</taxon>
        <taxon>Oceanospirillaceae</taxon>
        <taxon>Oleispira</taxon>
    </lineage>
</organism>
<evidence type="ECO:0000256" key="1">
    <source>
        <dbReference type="ARBA" id="ARBA00023015"/>
    </source>
</evidence>
<dbReference type="GO" id="GO:0003700">
    <property type="term" value="F:DNA-binding transcription factor activity"/>
    <property type="evidence" value="ECO:0007669"/>
    <property type="project" value="InterPro"/>
</dbReference>
<dbReference type="PATRIC" id="fig|698738.3.peg.1819"/>
<keyword evidence="2" id="KW-0238">DNA-binding</keyword>
<dbReference type="Gene3D" id="3.40.50.880">
    <property type="match status" value="1"/>
</dbReference>
<dbReference type="PROSITE" id="PS00041">
    <property type="entry name" value="HTH_ARAC_FAMILY_1"/>
    <property type="match status" value="1"/>
</dbReference>
<dbReference type="InterPro" id="IPR002818">
    <property type="entry name" value="DJ-1/PfpI"/>
</dbReference>
<dbReference type="Pfam" id="PF12833">
    <property type="entry name" value="HTH_18"/>
    <property type="match status" value="1"/>
</dbReference>
<accession>R4YRR0</accession>
<feature type="domain" description="HTH araC/xylS-type" evidence="4">
    <location>
        <begin position="216"/>
        <end position="314"/>
    </location>
</feature>
<dbReference type="PANTHER" id="PTHR43130:SF11">
    <property type="entry name" value="TRANSCRIPTIONAL REGULATORY PROTEIN"/>
    <property type="match status" value="1"/>
</dbReference>
<dbReference type="Gene3D" id="1.10.10.60">
    <property type="entry name" value="Homeodomain-like"/>
    <property type="match status" value="2"/>
</dbReference>
<dbReference type="Proteomes" id="UP000032749">
    <property type="component" value="Chromosome"/>
</dbReference>
<dbReference type="AlphaFoldDB" id="R4YRR0"/>
<dbReference type="SMART" id="SM00342">
    <property type="entry name" value="HTH_ARAC"/>
    <property type="match status" value="1"/>
</dbReference>
<proteinExistence type="predicted"/>